<dbReference type="SUPFAM" id="SSF48452">
    <property type="entry name" value="TPR-like"/>
    <property type="match status" value="1"/>
</dbReference>
<keyword evidence="3 7" id="KW-0802">TPR repeat</keyword>
<dbReference type="STRING" id="52838.A0A4V4H9E0"/>
<dbReference type="InterPro" id="IPR011990">
    <property type="entry name" value="TPR-like_helical_dom_sf"/>
</dbReference>
<protein>
    <submittedName>
        <fullName evidence="9">Uncharacterized protein</fullName>
    </submittedName>
</protein>
<comment type="similarity">
    <text evidence="6">Belongs to the MS5 protein family.</text>
</comment>
<gene>
    <name evidence="9" type="ORF">C4D60_Mb08t33420</name>
</gene>
<sequence>MIQLRETGRGDDTPAGRRIDGTTNLLLFPAKSSTKKKMMMQEAWIVNAPTCIRPSKSPPCSPIKPIVSARSDPFHVAHKVPVGDTPYVRAKRVQVIPGGQGPRAEKAIALFWAAINTGDRVDSALKDMAIVMKQQNRAEEAIEAIKSLRGRCSDQAQESLDNILLDLYKRCGRLDDQIALLKRKLQLIQRGLAFNGKRTKMARSQGRKFQVTVEQEATRLLGNLGWALMHKDNYVEAEAAYRQALRIGPDNNKMCNLGICLMKQGRIPEAKETLKQVRPAVVDSIRGADSHLKAFERAQEMLRDLEAKLLGHAGQDRFDQKWLFEAFGGSALIWQPQPCVDHLMLPPLRDQFADENVSSLNRVSSNTSGNALNIDAPPFLSSKLTKDLSAVHHQLHDPLGNLKRTRSWQSLEKAPQPKFATAATAEREFSSRSSTSIEEEGDTWPELPDHNAFNEAIVAAVLGPLLADEEGDANSTNSSSKSPGLCERKRLRIFEDITLRQSTNC</sequence>
<dbReference type="InterPro" id="IPR044961">
    <property type="entry name" value="MS5/SDI1"/>
</dbReference>
<dbReference type="Gene3D" id="1.25.40.10">
    <property type="entry name" value="Tetratricopeptide repeat domain"/>
    <property type="match status" value="1"/>
</dbReference>
<dbReference type="PANTHER" id="PTHR36326:SF24">
    <property type="entry name" value="OS09G0538500 PROTEIN"/>
    <property type="match status" value="1"/>
</dbReference>
<comment type="subcellular location">
    <subcellularLocation>
        <location evidence="1">Nucleus</location>
    </subcellularLocation>
</comment>
<feature type="repeat" description="TPR" evidence="7">
    <location>
        <begin position="218"/>
        <end position="251"/>
    </location>
</feature>
<dbReference type="SMART" id="SM00028">
    <property type="entry name" value="TPR"/>
    <property type="match status" value="1"/>
</dbReference>
<proteinExistence type="inferred from homology"/>
<evidence type="ECO:0000256" key="1">
    <source>
        <dbReference type="ARBA" id="ARBA00004123"/>
    </source>
</evidence>
<evidence type="ECO:0000256" key="8">
    <source>
        <dbReference type="SAM" id="MobiDB-lite"/>
    </source>
</evidence>
<dbReference type="PANTHER" id="PTHR36326">
    <property type="entry name" value="PROTEIN POLLENLESS 3-LIKE 2"/>
    <property type="match status" value="1"/>
</dbReference>
<feature type="region of interest" description="Disordered" evidence="8">
    <location>
        <begin position="410"/>
        <end position="448"/>
    </location>
</feature>
<evidence type="ECO:0000256" key="4">
    <source>
        <dbReference type="ARBA" id="ARBA00023054"/>
    </source>
</evidence>
<dbReference type="Pfam" id="PF14559">
    <property type="entry name" value="TPR_19"/>
    <property type="match status" value="1"/>
</dbReference>
<keyword evidence="4" id="KW-0175">Coiled coil</keyword>
<keyword evidence="10" id="KW-1185">Reference proteome</keyword>
<evidence type="ECO:0000256" key="5">
    <source>
        <dbReference type="ARBA" id="ARBA00023242"/>
    </source>
</evidence>
<dbReference type="PROSITE" id="PS50005">
    <property type="entry name" value="TPR"/>
    <property type="match status" value="1"/>
</dbReference>
<evidence type="ECO:0000256" key="6">
    <source>
        <dbReference type="ARBA" id="ARBA00025750"/>
    </source>
</evidence>
<reference evidence="9 10" key="1">
    <citation type="journal article" date="2019" name="Nat. Plants">
        <title>Genome sequencing of Musa balbisiana reveals subgenome evolution and function divergence in polyploid bananas.</title>
        <authorList>
            <person name="Yao X."/>
        </authorList>
    </citation>
    <scope>NUCLEOTIDE SEQUENCE [LARGE SCALE GENOMIC DNA]</scope>
    <source>
        <strain evidence="10">cv. DH-PKW</strain>
        <tissue evidence="9">Leaves</tissue>
    </source>
</reference>
<accession>A0A4V4H9E0</accession>
<name>A0A4V4H9E0_MUSBA</name>
<comment type="caution">
    <text evidence="9">The sequence shown here is derived from an EMBL/GenBank/DDBJ whole genome shotgun (WGS) entry which is preliminary data.</text>
</comment>
<evidence type="ECO:0000256" key="7">
    <source>
        <dbReference type="PROSITE-ProRule" id="PRU00339"/>
    </source>
</evidence>
<dbReference type="InterPro" id="IPR019734">
    <property type="entry name" value="TPR_rpt"/>
</dbReference>
<dbReference type="AlphaFoldDB" id="A0A4V4H9E0"/>
<organism evidence="9 10">
    <name type="scientific">Musa balbisiana</name>
    <name type="common">Banana</name>
    <dbReference type="NCBI Taxonomy" id="52838"/>
    <lineage>
        <taxon>Eukaryota</taxon>
        <taxon>Viridiplantae</taxon>
        <taxon>Streptophyta</taxon>
        <taxon>Embryophyta</taxon>
        <taxon>Tracheophyta</taxon>
        <taxon>Spermatophyta</taxon>
        <taxon>Magnoliopsida</taxon>
        <taxon>Liliopsida</taxon>
        <taxon>Zingiberales</taxon>
        <taxon>Musaceae</taxon>
        <taxon>Musa</taxon>
    </lineage>
</organism>
<dbReference type="Proteomes" id="UP000317650">
    <property type="component" value="Chromosome 8"/>
</dbReference>
<evidence type="ECO:0000256" key="3">
    <source>
        <dbReference type="ARBA" id="ARBA00022803"/>
    </source>
</evidence>
<evidence type="ECO:0000256" key="2">
    <source>
        <dbReference type="ARBA" id="ARBA00022737"/>
    </source>
</evidence>
<evidence type="ECO:0000313" key="10">
    <source>
        <dbReference type="Proteomes" id="UP000317650"/>
    </source>
</evidence>
<dbReference type="EMBL" id="PYDT01000002">
    <property type="protein sequence ID" value="THU71235.1"/>
    <property type="molecule type" value="Genomic_DNA"/>
</dbReference>
<keyword evidence="5" id="KW-0539">Nucleus</keyword>
<evidence type="ECO:0000313" key="9">
    <source>
        <dbReference type="EMBL" id="THU71235.1"/>
    </source>
</evidence>
<dbReference type="GO" id="GO:0005634">
    <property type="term" value="C:nucleus"/>
    <property type="evidence" value="ECO:0007669"/>
    <property type="project" value="UniProtKB-SubCell"/>
</dbReference>
<keyword evidence="2" id="KW-0677">Repeat</keyword>